<dbReference type="EMBL" id="CAADRM010000124">
    <property type="protein sequence ID" value="VFU16926.1"/>
    <property type="molecule type" value="Genomic_DNA"/>
</dbReference>
<dbReference type="AlphaFoldDB" id="A0A485M2X5"/>
<organism evidence="1">
    <name type="scientific">anaerobic digester metagenome</name>
    <dbReference type="NCBI Taxonomy" id="1263854"/>
    <lineage>
        <taxon>unclassified sequences</taxon>
        <taxon>metagenomes</taxon>
        <taxon>ecological metagenomes</taxon>
    </lineage>
</organism>
<evidence type="ECO:0000313" key="1">
    <source>
        <dbReference type="EMBL" id="VFU16926.1"/>
    </source>
</evidence>
<sequence length="116" mass="13302">MGNTGAGWIGHSSIMEQLDINPVMHSQLMEYGDMGANAFDVYTLYKSAAKRRLTDTIETSDVMDMQCLAWMTKEQLLQARRLLRKLGYITEVIDKGEGRKPEIRQVRIEHRSGRNQ</sequence>
<name>A0A485M2X5_9ZZZZ</name>
<gene>
    <name evidence="1" type="ORF">SCFA_590033</name>
</gene>
<protein>
    <submittedName>
        <fullName evidence="1">Uncharacterized protein</fullName>
    </submittedName>
</protein>
<proteinExistence type="predicted"/>
<reference evidence="1" key="1">
    <citation type="submission" date="2019-03" db="EMBL/GenBank/DDBJ databases">
        <authorList>
            <person name="Hao L."/>
        </authorList>
    </citation>
    <scope>NUCLEOTIDE SEQUENCE</scope>
</reference>
<accession>A0A485M2X5</accession>